<dbReference type="Proteomes" id="UP000009374">
    <property type="component" value="Unassembled WGS sequence"/>
</dbReference>
<keyword evidence="1" id="KW-0802">TPR repeat</keyword>
<feature type="region of interest" description="Disordered" evidence="2">
    <location>
        <begin position="1059"/>
        <end position="1079"/>
    </location>
</feature>
<evidence type="ECO:0000313" key="4">
    <source>
        <dbReference type="Proteomes" id="UP000009374"/>
    </source>
</evidence>
<feature type="repeat" description="TPR" evidence="1">
    <location>
        <begin position="209"/>
        <end position="242"/>
    </location>
</feature>
<sequence>MTTPTRPLSGRRAGALATALCISGALLLSGCSKSPAQIEKKDYGLGEHYLSEGKVNEAIIEFQNVLKVNPKSVKGRLGLADAYMKKGWTTQAVLEYREVSKEDPLSLPAHLAMARYGVNSGQWTAVEPEIAAVLKIDPNNVEGLTFEGERQLALGHQKEAEDNFRKALALSPGSVPALVGMGDLFRKENLADKASSFYQQALAKDPSNGRALTGLGYLAQTQGKTDEAKENFQKAMEADKGDLRSRIIYTNFLAGQGKVQEAIDLLKAVPKKAADLRIPVKIAEYEVLLGQNAKAIALMRPLELQKIALPDIYLVLAKAYQNTGRIPEALNEATKLSVMEGLSPIMKIEAARIELAGRNPGKARDILMSLKNVSSLPSVYWLSLGEAETAQSGPSRGAKVYSQGLALYPGDPRLLLAFSDTQVVLKKYGEAKRALDQLLEADPQSPLYHSRMGVLIARTRGVSAEIAYQKSAAGKYPDNEALESLYLVTLSANKKLPEAIGEGEAYLKSHPSEQNIRLLLADFDLQAGKQRKAMDLYRQILSVDPKNVQALTDLANLEFRQKKYAEAESYDRRALREVPDNPNLETALGETLLAENQKEPAMQAFRKALELNPNQPLALLELGRAEVLSGDARGALTHLAPLVKAPFPKPQQAQIQWLWGLANQSAGNDQVALDGLQKAVSLDPGVASYRETLGEFWSNRSRWDKALPELEKSQSLDPKNALLALEIAWGKVKTSKGTPDTAQLERVVRRASDYERSHPNDLRSALIEAQADLLLKKNDRALAVYDRLLASQPSNAALLYGKAALLLGNGKVDEARKLVRKLLADHPNNLGANLLMAQIDQRKNNVRGMVDHLERVHRTLPSAVEPALALAQADLSLGRFEEAKSVAFSLYEGHPGLYQALYLKASAEMGLKEYRHAVRDFVTLSRHDKNPGAMLNMASVAAGKMGDEAASRQYLDKAFRSDPGNPSVLNNLAFSLAERNADLPRALDLARKALAKADTPDVQDTLGYVLYRMRRFDQAQPHFESAYKANFRDPEFLFHMGLNESKLGQKDRARELLEKALTSGDLSPEERSEAHKVLG</sequence>
<dbReference type="InterPro" id="IPR011990">
    <property type="entry name" value="TPR-like_helical_dom_sf"/>
</dbReference>
<dbReference type="PROSITE" id="PS51257">
    <property type="entry name" value="PROKAR_LIPOPROTEIN"/>
    <property type="match status" value="1"/>
</dbReference>
<feature type="repeat" description="TPR" evidence="1">
    <location>
        <begin position="687"/>
        <end position="720"/>
    </location>
</feature>
<dbReference type="Pfam" id="PF13181">
    <property type="entry name" value="TPR_8"/>
    <property type="match status" value="1"/>
</dbReference>
<dbReference type="EMBL" id="GG693878">
    <property type="protein sequence ID" value="EES52337.1"/>
    <property type="molecule type" value="Genomic_DNA"/>
</dbReference>
<proteinExistence type="predicted"/>
<dbReference type="InterPro" id="IPR019734">
    <property type="entry name" value="TPR_rpt"/>
</dbReference>
<dbReference type="PANTHER" id="PTHR12558:SF13">
    <property type="entry name" value="CELL DIVISION CYCLE PROTEIN 27 HOMOLOG"/>
    <property type="match status" value="1"/>
</dbReference>
<dbReference type="SMART" id="SM00028">
    <property type="entry name" value="TPR"/>
    <property type="match status" value="18"/>
</dbReference>
<name>C6HYQ2_9BACT</name>
<dbReference type="PANTHER" id="PTHR12558">
    <property type="entry name" value="CELL DIVISION CYCLE 16,23,27"/>
    <property type="match status" value="1"/>
</dbReference>
<protein>
    <submittedName>
        <fullName evidence="3">Probable TPR-domain containing protein</fullName>
    </submittedName>
</protein>
<reference evidence="3 4" key="1">
    <citation type="journal article" date="2009" name="Appl. Environ. Microbiol.">
        <title>Community genomic and proteomic analyses of chemoautotrophic iron-oxidizing "Leptospirillum rubarum" (Group II) and "Leptospirillum ferrodiazotrophum" (Group III) bacteria in acid mine drainage biofilms.</title>
        <authorList>
            <person name="Goltsman D.S."/>
            <person name="Denef V.J."/>
            <person name="Singer S.W."/>
            <person name="VerBerkmoes N.C."/>
            <person name="Lefsrud M."/>
            <person name="Mueller R.S."/>
            <person name="Dick G.J."/>
            <person name="Sun C.L."/>
            <person name="Wheeler K.E."/>
            <person name="Zemla A."/>
            <person name="Baker B.J."/>
            <person name="Hauser L."/>
            <person name="Land M."/>
            <person name="Shah M.B."/>
            <person name="Thelen M.P."/>
            <person name="Hettich R.L."/>
            <person name="Banfield J.F."/>
        </authorList>
    </citation>
    <scope>NUCLEOTIDE SEQUENCE [LARGE SCALE GENOMIC DNA]</scope>
</reference>
<accession>C6HYQ2</accession>
<dbReference type="AlphaFoldDB" id="C6HYQ2"/>
<feature type="repeat" description="TPR" evidence="1">
    <location>
        <begin position="582"/>
        <end position="615"/>
    </location>
</feature>
<evidence type="ECO:0000256" key="1">
    <source>
        <dbReference type="PROSITE-ProRule" id="PRU00339"/>
    </source>
</evidence>
<feature type="compositionally biased region" description="Basic and acidic residues" evidence="2">
    <location>
        <begin position="1068"/>
        <end position="1079"/>
    </location>
</feature>
<feature type="repeat" description="TPR" evidence="1">
    <location>
        <begin position="39"/>
        <end position="72"/>
    </location>
</feature>
<dbReference type="Pfam" id="PF13432">
    <property type="entry name" value="TPR_16"/>
    <property type="match status" value="3"/>
</dbReference>
<feature type="repeat" description="TPR" evidence="1">
    <location>
        <begin position="141"/>
        <end position="174"/>
    </location>
</feature>
<evidence type="ECO:0000256" key="2">
    <source>
        <dbReference type="SAM" id="MobiDB-lite"/>
    </source>
</evidence>
<evidence type="ECO:0000313" key="3">
    <source>
        <dbReference type="EMBL" id="EES52337.1"/>
    </source>
</evidence>
<keyword evidence="4" id="KW-1185">Reference proteome</keyword>
<dbReference type="Pfam" id="PF14559">
    <property type="entry name" value="TPR_19"/>
    <property type="match status" value="3"/>
</dbReference>
<organism evidence="3 4">
    <name type="scientific">Leptospirillum ferrodiazotrophum</name>
    <dbReference type="NCBI Taxonomy" id="412449"/>
    <lineage>
        <taxon>Bacteria</taxon>
        <taxon>Pseudomonadati</taxon>
        <taxon>Nitrospirota</taxon>
        <taxon>Nitrospiria</taxon>
        <taxon>Nitrospirales</taxon>
        <taxon>Nitrospiraceae</taxon>
        <taxon>Leptospirillum</taxon>
    </lineage>
</organism>
<dbReference type="SUPFAM" id="SSF48452">
    <property type="entry name" value="TPR-like"/>
    <property type="match status" value="4"/>
</dbReference>
<gene>
    <name evidence="3" type="ORF">UBAL3_94240129</name>
</gene>
<feature type="repeat" description="TPR" evidence="1">
    <location>
        <begin position="548"/>
        <end position="581"/>
    </location>
</feature>
<feature type="repeat" description="TPR" evidence="1">
    <location>
        <begin position="514"/>
        <end position="547"/>
    </location>
</feature>
<feature type="repeat" description="TPR" evidence="1">
    <location>
        <begin position="175"/>
        <end position="208"/>
    </location>
</feature>
<dbReference type="PROSITE" id="PS50005">
    <property type="entry name" value="TPR"/>
    <property type="match status" value="8"/>
</dbReference>
<dbReference type="Gene3D" id="1.25.40.10">
    <property type="entry name" value="Tetratricopeptide repeat domain"/>
    <property type="match status" value="5"/>
</dbReference>